<keyword evidence="4" id="KW-0963">Cytoplasm</keyword>
<keyword evidence="8" id="KW-0414">Isoprene biosynthesis</keyword>
<evidence type="ECO:0000256" key="11">
    <source>
        <dbReference type="PIRSR" id="PIRSR018427-1"/>
    </source>
</evidence>
<dbReference type="CDD" id="cd02885">
    <property type="entry name" value="NUDIX_IPP_Isomerase"/>
    <property type="match status" value="1"/>
</dbReference>
<dbReference type="OrthoDB" id="9809458at2"/>
<dbReference type="UniPathway" id="UPA00059">
    <property type="reaction ID" value="UER00104"/>
</dbReference>
<name>A0A2A8CYZ2_9BACT</name>
<keyword evidence="14" id="KW-1185">Reference proteome</keyword>
<evidence type="ECO:0000256" key="7">
    <source>
        <dbReference type="ARBA" id="ARBA00023211"/>
    </source>
</evidence>
<dbReference type="GO" id="GO:0009240">
    <property type="term" value="P:isopentenyl diphosphate biosynthetic process"/>
    <property type="evidence" value="ECO:0007669"/>
    <property type="project" value="TreeGrafter"/>
</dbReference>
<evidence type="ECO:0000259" key="12">
    <source>
        <dbReference type="PROSITE" id="PS51462"/>
    </source>
</evidence>
<dbReference type="PANTHER" id="PTHR10885:SF0">
    <property type="entry name" value="ISOPENTENYL-DIPHOSPHATE DELTA-ISOMERASE"/>
    <property type="match status" value="1"/>
</dbReference>
<keyword evidence="9 13" id="KW-0413">Isomerase</keyword>
<dbReference type="HAMAP" id="MF_00202">
    <property type="entry name" value="Idi"/>
    <property type="match status" value="1"/>
</dbReference>
<proteinExistence type="inferred from homology"/>
<accession>A0A2A8CYZ2</accession>
<organism evidence="13 14">
    <name type="scientific">Longibacter salinarum</name>
    <dbReference type="NCBI Taxonomy" id="1850348"/>
    <lineage>
        <taxon>Bacteria</taxon>
        <taxon>Pseudomonadati</taxon>
        <taxon>Rhodothermota</taxon>
        <taxon>Rhodothermia</taxon>
        <taxon>Rhodothermales</taxon>
        <taxon>Salisaetaceae</taxon>
        <taxon>Longibacter</taxon>
    </lineage>
</organism>
<dbReference type="Proteomes" id="UP000220102">
    <property type="component" value="Unassembled WGS sequence"/>
</dbReference>
<dbReference type="Pfam" id="PF00293">
    <property type="entry name" value="NUDIX"/>
    <property type="match status" value="1"/>
</dbReference>
<dbReference type="AlphaFoldDB" id="A0A2A8CYZ2"/>
<dbReference type="PROSITE" id="PS51462">
    <property type="entry name" value="NUDIX"/>
    <property type="match status" value="1"/>
</dbReference>
<dbReference type="InterPro" id="IPR015797">
    <property type="entry name" value="NUDIX_hydrolase-like_dom_sf"/>
</dbReference>
<dbReference type="PIRSF" id="PIRSF018427">
    <property type="entry name" value="Isopntndiph_ism"/>
    <property type="match status" value="1"/>
</dbReference>
<evidence type="ECO:0000256" key="4">
    <source>
        <dbReference type="ARBA" id="ARBA00022490"/>
    </source>
</evidence>
<keyword evidence="6" id="KW-0460">Magnesium</keyword>
<dbReference type="GO" id="GO:0046872">
    <property type="term" value="F:metal ion binding"/>
    <property type="evidence" value="ECO:0007669"/>
    <property type="project" value="UniProtKB-KW"/>
</dbReference>
<gene>
    <name evidence="13" type="ORF">CRI94_07215</name>
</gene>
<comment type="similarity">
    <text evidence="2">Belongs to the IPP isomerase type 1 family.</text>
</comment>
<comment type="pathway">
    <text evidence="1">Isoprenoid biosynthesis; dimethylallyl diphosphate biosynthesis; dimethylallyl diphosphate from isopentenyl diphosphate: step 1/1.</text>
</comment>
<dbReference type="GO" id="GO:0004452">
    <property type="term" value="F:isopentenyl-diphosphate delta-isomerase activity"/>
    <property type="evidence" value="ECO:0007669"/>
    <property type="project" value="UniProtKB-UniRule"/>
</dbReference>
<evidence type="ECO:0000256" key="5">
    <source>
        <dbReference type="ARBA" id="ARBA00022723"/>
    </source>
</evidence>
<evidence type="ECO:0000256" key="9">
    <source>
        <dbReference type="ARBA" id="ARBA00023235"/>
    </source>
</evidence>
<dbReference type="EMBL" id="PDEQ01000003">
    <property type="protein sequence ID" value="PEN13844.1"/>
    <property type="molecule type" value="Genomic_DNA"/>
</dbReference>
<dbReference type="PANTHER" id="PTHR10885">
    <property type="entry name" value="ISOPENTENYL-DIPHOSPHATE DELTA-ISOMERASE"/>
    <property type="match status" value="1"/>
</dbReference>
<evidence type="ECO:0000256" key="10">
    <source>
        <dbReference type="NCBIfam" id="TIGR02150"/>
    </source>
</evidence>
<sequence>MTDHVVLVNTDDVPQGTAEKLEAHVHGWLHRAFSIFVFDSRGRLLLQKRADDKYHSAGLWSNTCCSHPRPDEDLEEAVQRRLVEEMGFDCDVHHAFQFVYRADVGEGLVEHELDHVFIGHADPTVNANSDEVSDWAWVTPEDLLADVAARPERYTFWFRHILDRTLAHVSARAA</sequence>
<dbReference type="InterPro" id="IPR056375">
    <property type="entry name" value="Idi_bact"/>
</dbReference>
<dbReference type="NCBIfam" id="NF002995">
    <property type="entry name" value="PRK03759.1"/>
    <property type="match status" value="1"/>
</dbReference>
<protein>
    <recommendedName>
        <fullName evidence="3 10">Isopentenyl-diphosphate delta-isomerase</fullName>
        <ecNumber evidence="3 10">5.3.3.2</ecNumber>
    </recommendedName>
</protein>
<dbReference type="RefSeq" id="WP_098075008.1">
    <property type="nucleotide sequence ID" value="NZ_PDEQ01000003.1"/>
</dbReference>
<evidence type="ECO:0000256" key="6">
    <source>
        <dbReference type="ARBA" id="ARBA00022842"/>
    </source>
</evidence>
<reference evidence="13 14" key="1">
    <citation type="submission" date="2017-10" db="EMBL/GenBank/DDBJ databases">
        <title>Draft genome of Longibacter Salinarum.</title>
        <authorList>
            <person name="Goh K.M."/>
            <person name="Shamsir M.S."/>
            <person name="Lim S.W."/>
        </authorList>
    </citation>
    <scope>NUCLEOTIDE SEQUENCE [LARGE SCALE GENOMIC DNA]</scope>
    <source>
        <strain evidence="13 14">KCTC 52045</strain>
    </source>
</reference>
<evidence type="ECO:0000313" key="13">
    <source>
        <dbReference type="EMBL" id="PEN13844.1"/>
    </source>
</evidence>
<feature type="domain" description="Nudix hydrolase" evidence="12">
    <location>
        <begin position="28"/>
        <end position="160"/>
    </location>
</feature>
<evidence type="ECO:0000313" key="14">
    <source>
        <dbReference type="Proteomes" id="UP000220102"/>
    </source>
</evidence>
<keyword evidence="7" id="KW-0464">Manganese</keyword>
<comment type="caution">
    <text evidence="13">The sequence shown here is derived from an EMBL/GenBank/DDBJ whole genome shotgun (WGS) entry which is preliminary data.</text>
</comment>
<feature type="active site" evidence="11">
    <location>
        <position position="65"/>
    </location>
</feature>
<dbReference type="Gene3D" id="3.90.79.10">
    <property type="entry name" value="Nucleoside Triphosphate Pyrophosphohydrolase"/>
    <property type="match status" value="1"/>
</dbReference>
<evidence type="ECO:0000256" key="8">
    <source>
        <dbReference type="ARBA" id="ARBA00023229"/>
    </source>
</evidence>
<dbReference type="InterPro" id="IPR011876">
    <property type="entry name" value="IsopentenylPP_isomerase_typ1"/>
</dbReference>
<evidence type="ECO:0000256" key="1">
    <source>
        <dbReference type="ARBA" id="ARBA00004826"/>
    </source>
</evidence>
<evidence type="ECO:0000256" key="3">
    <source>
        <dbReference type="ARBA" id="ARBA00012057"/>
    </source>
</evidence>
<dbReference type="GO" id="GO:0005737">
    <property type="term" value="C:cytoplasm"/>
    <property type="evidence" value="ECO:0007669"/>
    <property type="project" value="TreeGrafter"/>
</dbReference>
<dbReference type="InterPro" id="IPR000086">
    <property type="entry name" value="NUDIX_hydrolase_dom"/>
</dbReference>
<dbReference type="SUPFAM" id="SSF55811">
    <property type="entry name" value="Nudix"/>
    <property type="match status" value="1"/>
</dbReference>
<feature type="active site" evidence="11">
    <location>
        <position position="112"/>
    </location>
</feature>
<dbReference type="EC" id="5.3.3.2" evidence="3 10"/>
<dbReference type="GO" id="GO:0050992">
    <property type="term" value="P:dimethylallyl diphosphate biosynthetic process"/>
    <property type="evidence" value="ECO:0007669"/>
    <property type="project" value="UniProtKB-UniPathway"/>
</dbReference>
<keyword evidence="5" id="KW-0479">Metal-binding</keyword>
<dbReference type="NCBIfam" id="TIGR02150">
    <property type="entry name" value="IPP_isom_1"/>
    <property type="match status" value="1"/>
</dbReference>
<evidence type="ECO:0000256" key="2">
    <source>
        <dbReference type="ARBA" id="ARBA00007579"/>
    </source>
</evidence>